<evidence type="ECO:0000313" key="2">
    <source>
        <dbReference type="Proteomes" id="UP000002527"/>
    </source>
</evidence>
<accession>Q73CN3</accession>
<dbReference type="AlphaFoldDB" id="Q73CN3"/>
<organism evidence="1 2">
    <name type="scientific">Bacillus cereus (strain ATCC 10987 / NRS 248)</name>
    <dbReference type="NCBI Taxonomy" id="222523"/>
    <lineage>
        <taxon>Bacteria</taxon>
        <taxon>Bacillati</taxon>
        <taxon>Bacillota</taxon>
        <taxon>Bacilli</taxon>
        <taxon>Bacillales</taxon>
        <taxon>Bacillaceae</taxon>
        <taxon>Bacillus</taxon>
        <taxon>Bacillus cereus group</taxon>
    </lineage>
</organism>
<evidence type="ECO:0000313" key="1">
    <source>
        <dbReference type="EMBL" id="AAS39963.1"/>
    </source>
</evidence>
<proteinExistence type="predicted"/>
<dbReference type="HOGENOM" id="CLU_3362996_0_0_9"/>
<reference evidence="1 2" key="1">
    <citation type="journal article" date="2004" name="Nucleic Acids Res.">
        <title>The genome sequence of Bacillus cereus ATCC 10987 reveals metabolic adaptations and a large plasmid related to Bacillus anthracis pXO1.</title>
        <authorList>
            <person name="Rasko D.A."/>
            <person name="Ravel J."/>
            <person name="Okstad O.A."/>
            <person name="Helgason E."/>
            <person name="Cer R.Z."/>
            <person name="Jiang L."/>
            <person name="Shores K.A."/>
            <person name="Fouts D.E."/>
            <person name="Tourasse N.J."/>
            <person name="Angiuoli S.V."/>
            <person name="Kolonay J."/>
            <person name="Nelson W.C."/>
            <person name="Kolsto A.-B."/>
            <person name="Fraser C.M."/>
            <person name="Read T.D."/>
        </authorList>
    </citation>
    <scope>NUCLEOTIDE SEQUENCE [LARGE SCALE GENOMIC DNA]</scope>
    <source>
        <strain evidence="2">ATCC 10987 / NRS 248</strain>
    </source>
</reference>
<protein>
    <submittedName>
        <fullName evidence="1">Uncharacterized protein</fullName>
    </submittedName>
</protein>
<name>Q73CN3_BACC1</name>
<dbReference type="Proteomes" id="UP000002527">
    <property type="component" value="Chromosome"/>
</dbReference>
<gene>
    <name evidence="1" type="ordered locus">BCE_1032</name>
</gene>
<dbReference type="KEGG" id="bca:BCE_1032"/>
<sequence length="35" mass="4273">MYEKFLIYFSYIHHFPFIASSRLSFTIICIKDKGR</sequence>
<dbReference type="EMBL" id="AE017194">
    <property type="protein sequence ID" value="AAS39963.1"/>
    <property type="molecule type" value="Genomic_DNA"/>
</dbReference>